<organism evidence="7 8">
    <name type="scientific">Nocardioides lianchengensis</name>
    <dbReference type="NCBI Taxonomy" id="1045774"/>
    <lineage>
        <taxon>Bacteria</taxon>
        <taxon>Bacillati</taxon>
        <taxon>Actinomycetota</taxon>
        <taxon>Actinomycetes</taxon>
        <taxon>Propionibacteriales</taxon>
        <taxon>Nocardioidaceae</taxon>
        <taxon>Nocardioides</taxon>
    </lineage>
</organism>
<dbReference type="GO" id="GO:0016301">
    <property type="term" value="F:kinase activity"/>
    <property type="evidence" value="ECO:0007669"/>
    <property type="project" value="UniProtKB-KW"/>
</dbReference>
<evidence type="ECO:0000256" key="1">
    <source>
        <dbReference type="ARBA" id="ARBA00010688"/>
    </source>
</evidence>
<dbReference type="SUPFAM" id="SSF53613">
    <property type="entry name" value="Ribokinase-like"/>
    <property type="match status" value="1"/>
</dbReference>
<dbReference type="Proteomes" id="UP000199034">
    <property type="component" value="Unassembled WGS sequence"/>
</dbReference>
<dbReference type="OrthoDB" id="7946249at2"/>
<dbReference type="InterPro" id="IPR029056">
    <property type="entry name" value="Ribokinase-like"/>
</dbReference>
<keyword evidence="5" id="KW-0067">ATP-binding</keyword>
<dbReference type="EMBL" id="FMZM01000007">
    <property type="protein sequence ID" value="SDD31326.1"/>
    <property type="molecule type" value="Genomic_DNA"/>
</dbReference>
<name>A0A1G6TS76_9ACTN</name>
<reference evidence="7 8" key="1">
    <citation type="submission" date="2016-10" db="EMBL/GenBank/DDBJ databases">
        <authorList>
            <person name="de Groot N.N."/>
        </authorList>
    </citation>
    <scope>NUCLEOTIDE SEQUENCE [LARGE SCALE GENOMIC DNA]</scope>
    <source>
        <strain evidence="7 8">CGMCC 4.6858</strain>
    </source>
</reference>
<proteinExistence type="inferred from homology"/>
<evidence type="ECO:0000256" key="4">
    <source>
        <dbReference type="ARBA" id="ARBA00022777"/>
    </source>
</evidence>
<comment type="similarity">
    <text evidence="1">Belongs to the carbohydrate kinase PfkB family.</text>
</comment>
<dbReference type="RefSeq" id="WP_090857089.1">
    <property type="nucleotide sequence ID" value="NZ_FMZM01000007.1"/>
</dbReference>
<evidence type="ECO:0000313" key="8">
    <source>
        <dbReference type="Proteomes" id="UP000199034"/>
    </source>
</evidence>
<dbReference type="GO" id="GO:0005524">
    <property type="term" value="F:ATP binding"/>
    <property type="evidence" value="ECO:0007669"/>
    <property type="project" value="UniProtKB-KW"/>
</dbReference>
<dbReference type="InterPro" id="IPR050306">
    <property type="entry name" value="PfkB_Carbo_kinase"/>
</dbReference>
<dbReference type="AlphaFoldDB" id="A0A1G6TS76"/>
<gene>
    <name evidence="7" type="ORF">SAMN05421872_107157</name>
</gene>
<keyword evidence="3" id="KW-0547">Nucleotide-binding</keyword>
<evidence type="ECO:0000256" key="3">
    <source>
        <dbReference type="ARBA" id="ARBA00022741"/>
    </source>
</evidence>
<sequence length="312" mass="31889">MTGLLTIGETLGLVATGPLRHATTASVGIGGAESNVAIGVRRLGGPATWLGRVGDDPWGERVLRELRAEGLVVVSVSDPDAPTALMTKERRSALATTVLYHRAGSAGSRLRPADVPPGLVDDAGLVHLTGITLGLSDTALATALHVRDRAAGAGVPLSFDVNHRAGVWGTRDAASVYRSFAARAAVVFAGEDEARLLTGTATTDPEALLDELVAGCGGDVVLKRGADGCLARIDGVDLAVPAVVVPVVDTVGAGDAFVAGYLAELLAGRDPATRLATAVRCGAFACLSPGDWEGLPTRADLDTLDRPDPVTR</sequence>
<evidence type="ECO:0000313" key="7">
    <source>
        <dbReference type="EMBL" id="SDD31326.1"/>
    </source>
</evidence>
<feature type="domain" description="Carbohydrate kinase PfkB" evidence="6">
    <location>
        <begin position="17"/>
        <end position="297"/>
    </location>
</feature>
<dbReference type="InterPro" id="IPR011611">
    <property type="entry name" value="PfkB_dom"/>
</dbReference>
<protein>
    <submittedName>
        <fullName evidence="7">2-dehydro-3-deoxygluconokinase</fullName>
    </submittedName>
</protein>
<accession>A0A1G6TS76</accession>
<dbReference type="PANTHER" id="PTHR43085">
    <property type="entry name" value="HEXOKINASE FAMILY MEMBER"/>
    <property type="match status" value="1"/>
</dbReference>
<dbReference type="PROSITE" id="PS00584">
    <property type="entry name" value="PFKB_KINASES_2"/>
    <property type="match status" value="1"/>
</dbReference>
<evidence type="ECO:0000256" key="5">
    <source>
        <dbReference type="ARBA" id="ARBA00022840"/>
    </source>
</evidence>
<keyword evidence="8" id="KW-1185">Reference proteome</keyword>
<dbReference type="PANTHER" id="PTHR43085:SF1">
    <property type="entry name" value="PSEUDOURIDINE KINASE-RELATED"/>
    <property type="match status" value="1"/>
</dbReference>
<keyword evidence="4 7" id="KW-0418">Kinase</keyword>
<dbReference type="Gene3D" id="3.40.1190.20">
    <property type="match status" value="1"/>
</dbReference>
<dbReference type="CDD" id="cd01166">
    <property type="entry name" value="KdgK"/>
    <property type="match status" value="1"/>
</dbReference>
<dbReference type="STRING" id="1045774.SAMN05421872_107157"/>
<evidence type="ECO:0000256" key="2">
    <source>
        <dbReference type="ARBA" id="ARBA00022679"/>
    </source>
</evidence>
<evidence type="ECO:0000259" key="6">
    <source>
        <dbReference type="Pfam" id="PF00294"/>
    </source>
</evidence>
<keyword evidence="2" id="KW-0808">Transferase</keyword>
<dbReference type="InterPro" id="IPR002173">
    <property type="entry name" value="Carboh/pur_kinase_PfkB_CS"/>
</dbReference>
<dbReference type="Pfam" id="PF00294">
    <property type="entry name" value="PfkB"/>
    <property type="match status" value="1"/>
</dbReference>